<dbReference type="EMBL" id="CP060828">
    <property type="protein sequence ID" value="QNP74951.1"/>
    <property type="molecule type" value="Genomic_DNA"/>
</dbReference>
<comment type="similarity">
    <text evidence="1 3 4">Belongs to the glutamine synthetase family.</text>
</comment>
<evidence type="ECO:0000256" key="1">
    <source>
        <dbReference type="ARBA" id="ARBA00009897"/>
    </source>
</evidence>
<sequence length="477" mass="51974">MTTSAVADEAEVNLAPVHASAEERQAQQHLPYAALRTLIEAGEIRTVMLAVPDLQGRLKGKRFEAGHFLKRIARRSADMCAYVLATDVDMSPADGFALTSWEQGYQDLSVWPDLKSTRLVPWRERTAVVFGDAVTHDGVRVEVAPREILRRQLNRLAEFGLYPMTGIETEFSLYRGTDTAVGEDVLQGLRPLAAGNLDYSLDHGPRSDRFFSRLQEALMGAGLPVEAVKSEAGPGQVEVTFRYGNAEMACERHLLFKHAVRALAARAGLTPTFMAAPETGLANGMHVHISLWSGTVSALGDPDGRLTETGRHAIAGLLTGLPRLAPLFAPNTNSYKRFVRGSFVPTAFTWGYDNRTCAVRVVGEGRAGLRLEVRVAGADANPYLVVAAVLASITHGIEHQLQPGPAHRGNAYNARGGVHLMPATLYDALVDFEDSVLAREAFGPAVVGHVVRLAELELDHAQREVTDVERRRWLAHA</sequence>
<dbReference type="Pfam" id="PF00120">
    <property type="entry name" value="Gln-synt_C"/>
    <property type="match status" value="1"/>
</dbReference>
<evidence type="ECO:0000256" key="4">
    <source>
        <dbReference type="RuleBase" id="RU000384"/>
    </source>
</evidence>
<dbReference type="InterPro" id="IPR036651">
    <property type="entry name" value="Gln_synt_N_sf"/>
</dbReference>
<accession>A0A7H0IQ85</accession>
<proteinExistence type="inferred from homology"/>
<dbReference type="SUPFAM" id="SSF55931">
    <property type="entry name" value="Glutamine synthetase/guanido kinase"/>
    <property type="match status" value="1"/>
</dbReference>
<dbReference type="Gene3D" id="3.30.590.10">
    <property type="entry name" value="Glutamine synthetase/guanido kinase, catalytic domain"/>
    <property type="match status" value="1"/>
</dbReference>
<dbReference type="PROSITE" id="PS51987">
    <property type="entry name" value="GS_CATALYTIC"/>
    <property type="match status" value="1"/>
</dbReference>
<evidence type="ECO:0000313" key="7">
    <source>
        <dbReference type="Proteomes" id="UP000516052"/>
    </source>
</evidence>
<dbReference type="PANTHER" id="PTHR43785:SF12">
    <property type="entry name" value="TYPE-1 GLUTAMINE SYNTHETASE 2"/>
    <property type="match status" value="1"/>
</dbReference>
<dbReference type="AlphaFoldDB" id="A0A7H0IQ85"/>
<organism evidence="6 7">
    <name type="scientific">Streptomyces roseirectus</name>
    <dbReference type="NCBI Taxonomy" id="2768066"/>
    <lineage>
        <taxon>Bacteria</taxon>
        <taxon>Bacillati</taxon>
        <taxon>Actinomycetota</taxon>
        <taxon>Actinomycetes</taxon>
        <taxon>Kitasatosporales</taxon>
        <taxon>Streptomycetaceae</taxon>
        <taxon>Streptomyces</taxon>
    </lineage>
</organism>
<dbReference type="RefSeq" id="WP_187751874.1">
    <property type="nucleotide sequence ID" value="NZ_CP060828.1"/>
</dbReference>
<dbReference type="Proteomes" id="UP000516052">
    <property type="component" value="Chromosome"/>
</dbReference>
<dbReference type="PANTHER" id="PTHR43785">
    <property type="entry name" value="GAMMA-GLUTAMYLPUTRESCINE SYNTHETASE"/>
    <property type="match status" value="1"/>
</dbReference>
<name>A0A7H0IQ85_9ACTN</name>
<dbReference type="SMART" id="SM01230">
    <property type="entry name" value="Gln-synt_C"/>
    <property type="match status" value="1"/>
</dbReference>
<dbReference type="SUPFAM" id="SSF54368">
    <property type="entry name" value="Glutamine synthetase, N-terminal domain"/>
    <property type="match status" value="1"/>
</dbReference>
<keyword evidence="2" id="KW-0436">Ligase</keyword>
<dbReference type="KEGG" id="sroi:IAG44_39745"/>
<dbReference type="InterPro" id="IPR008146">
    <property type="entry name" value="Gln_synth_cat_dom"/>
</dbReference>
<dbReference type="InterPro" id="IPR014746">
    <property type="entry name" value="Gln_synth/guanido_kin_cat_dom"/>
</dbReference>
<protein>
    <submittedName>
        <fullName evidence="6">Glutamine synthetase</fullName>
    </submittedName>
</protein>
<evidence type="ECO:0000256" key="2">
    <source>
        <dbReference type="ARBA" id="ARBA00022598"/>
    </source>
</evidence>
<evidence type="ECO:0000256" key="3">
    <source>
        <dbReference type="PROSITE-ProRule" id="PRU01331"/>
    </source>
</evidence>
<reference evidence="6 7" key="1">
    <citation type="submission" date="2020-08" db="EMBL/GenBank/DDBJ databases">
        <title>A novel species.</title>
        <authorList>
            <person name="Gao J."/>
        </authorList>
    </citation>
    <scope>NUCLEOTIDE SEQUENCE [LARGE SCALE GENOMIC DNA]</scope>
    <source>
        <strain evidence="6 7">CRXT-G-22</strain>
    </source>
</reference>
<keyword evidence="7" id="KW-1185">Reference proteome</keyword>
<feature type="domain" description="GS catalytic" evidence="5">
    <location>
        <begin position="145"/>
        <end position="477"/>
    </location>
</feature>
<dbReference type="Gene3D" id="3.10.20.70">
    <property type="entry name" value="Glutamine synthetase, N-terminal domain"/>
    <property type="match status" value="1"/>
</dbReference>
<gene>
    <name evidence="6" type="ORF">IAG44_39745</name>
</gene>
<evidence type="ECO:0000313" key="6">
    <source>
        <dbReference type="EMBL" id="QNP74951.1"/>
    </source>
</evidence>
<dbReference type="GO" id="GO:0004356">
    <property type="term" value="F:glutamine synthetase activity"/>
    <property type="evidence" value="ECO:0007669"/>
    <property type="project" value="InterPro"/>
</dbReference>
<dbReference type="GO" id="GO:0006542">
    <property type="term" value="P:glutamine biosynthetic process"/>
    <property type="evidence" value="ECO:0007669"/>
    <property type="project" value="InterPro"/>
</dbReference>
<evidence type="ECO:0000259" key="5">
    <source>
        <dbReference type="PROSITE" id="PS51987"/>
    </source>
</evidence>